<feature type="transmembrane region" description="Helical" evidence="1">
    <location>
        <begin position="372"/>
        <end position="392"/>
    </location>
</feature>
<keyword evidence="1" id="KW-0472">Membrane</keyword>
<dbReference type="AlphaFoldDB" id="A0A9X4B4P3"/>
<name>A0A9X4B4P3_9CLOT</name>
<proteinExistence type="predicted"/>
<organism evidence="3 4">
    <name type="scientific">Clostridium tertium</name>
    <dbReference type="NCBI Taxonomy" id="1559"/>
    <lineage>
        <taxon>Bacteria</taxon>
        <taxon>Bacillati</taxon>
        <taxon>Bacillota</taxon>
        <taxon>Clostridia</taxon>
        <taxon>Eubacteriales</taxon>
        <taxon>Clostridiaceae</taxon>
        <taxon>Clostridium</taxon>
    </lineage>
</organism>
<feature type="transmembrane region" description="Helical" evidence="1">
    <location>
        <begin position="340"/>
        <end position="360"/>
    </location>
</feature>
<feature type="transmembrane region" description="Helical" evidence="1">
    <location>
        <begin position="276"/>
        <end position="298"/>
    </location>
</feature>
<keyword evidence="1" id="KW-1133">Transmembrane helix</keyword>
<protein>
    <submittedName>
        <fullName evidence="3">Tape measure protein</fullName>
    </submittedName>
</protein>
<feature type="transmembrane region" description="Helical" evidence="1">
    <location>
        <begin position="310"/>
        <end position="334"/>
    </location>
</feature>
<dbReference type="Proteomes" id="UP001141183">
    <property type="component" value="Unassembled WGS sequence"/>
</dbReference>
<feature type="domain" description="Tape measure protein N-terminal" evidence="2">
    <location>
        <begin position="77"/>
        <end position="260"/>
    </location>
</feature>
<dbReference type="EMBL" id="JAMRYU010000032">
    <property type="protein sequence ID" value="MDC4242438.1"/>
    <property type="molecule type" value="Genomic_DNA"/>
</dbReference>
<keyword evidence="1" id="KW-0812">Transmembrane</keyword>
<reference evidence="3" key="1">
    <citation type="submission" date="2022-05" db="EMBL/GenBank/DDBJ databases">
        <title>Draft genome sequence of Clostridium tertium strain CP3 isolated from Peru.</title>
        <authorList>
            <person name="Hurtado R."/>
            <person name="Lima L."/>
            <person name="Sousa T."/>
            <person name="Jaiswal A.K."/>
            <person name="Tiwari S."/>
            <person name="Maturrano L."/>
            <person name="Brenig B."/>
            <person name="Azevedo V."/>
        </authorList>
    </citation>
    <scope>NUCLEOTIDE SEQUENCE</scope>
    <source>
        <strain evidence="3">CP3</strain>
    </source>
</reference>
<accession>A0A9X4B4P3</accession>
<sequence length="622" mass="65880">MATLKAMFKLFDGYSTTIDKITRKTDQATNKILGASGATDKFNEKLNKTGASSSFFSSSLGKLAGTVVTVTTALKGMQLSDELTNTSARLNLINDGLQTQVELQEKIYAAATRSRGVYTDMADAVAKLGLNAGDSFASNDELIAFTELVQKSFKVGGASATEQSSALLQLTQAMGSGKLQGDEFRSITENAPMIADAIAKYVGVSKGELKELSSDGAITADIIKNAMFNASDEINNQFKKMPMTFSDIWNKLKNGFLSAFTPISEAFSNMINSDGFMSVINALIIGVNILGSALGGLLDLIVSNWDLIEPILIAIATVYLVQMIIKLWGMAAAVYAQVPAWIAINAPILVVIALIAVLIFTLNQLGITFADVFSFVGGIFGVFFAVVGNYLITLWNLFADFANFIGNVFSNPVAAIKTLFLDMAVTVLGLIESLAQGIEDLLNKIPGIEVSIVGGISSLKNGLAAKSSSIKDEAGLIEFVQKKDFINFSSAAITGSNIGGNIYGSIAGALSGISNKFSSLTSGITSSGFSGLEDLGTSSNPLAVEGTGKDGAIDVDMADEDLQYLRDIAEREYVNKFSTATLAPNIQITFGDVHKEADADKVVGRIKKILQEDIALASEGVY</sequence>
<dbReference type="RefSeq" id="WP_272470776.1">
    <property type="nucleotide sequence ID" value="NZ_JAMRYU010000032.1"/>
</dbReference>
<dbReference type="InterPro" id="IPR013491">
    <property type="entry name" value="Tape_meas_N"/>
</dbReference>
<keyword evidence="4" id="KW-1185">Reference proteome</keyword>
<evidence type="ECO:0000313" key="3">
    <source>
        <dbReference type="EMBL" id="MDC4242438.1"/>
    </source>
</evidence>
<dbReference type="Pfam" id="PF20155">
    <property type="entry name" value="TMP_3"/>
    <property type="match status" value="1"/>
</dbReference>
<comment type="caution">
    <text evidence="3">The sequence shown here is derived from an EMBL/GenBank/DDBJ whole genome shotgun (WGS) entry which is preliminary data.</text>
</comment>
<evidence type="ECO:0000256" key="1">
    <source>
        <dbReference type="SAM" id="Phobius"/>
    </source>
</evidence>
<dbReference type="NCBIfam" id="TIGR02675">
    <property type="entry name" value="tape_meas_nterm"/>
    <property type="match status" value="1"/>
</dbReference>
<evidence type="ECO:0000313" key="4">
    <source>
        <dbReference type="Proteomes" id="UP001141183"/>
    </source>
</evidence>
<gene>
    <name evidence="3" type="ORF">NE398_20105</name>
</gene>
<evidence type="ECO:0000259" key="2">
    <source>
        <dbReference type="Pfam" id="PF20155"/>
    </source>
</evidence>